<reference evidence="1 2" key="1">
    <citation type="journal article" date="2013" name="PLoS Genet.">
        <title>Comparative genome structure, secondary metabolite, and effector coding capacity across Cochliobolus pathogens.</title>
        <authorList>
            <person name="Condon B.J."/>
            <person name="Leng Y."/>
            <person name="Wu D."/>
            <person name="Bushley K.E."/>
            <person name="Ohm R.A."/>
            <person name="Otillar R."/>
            <person name="Martin J."/>
            <person name="Schackwitz W."/>
            <person name="Grimwood J."/>
            <person name="MohdZainudin N."/>
            <person name="Xue C."/>
            <person name="Wang R."/>
            <person name="Manning V.A."/>
            <person name="Dhillon B."/>
            <person name="Tu Z.J."/>
            <person name="Steffenson B.J."/>
            <person name="Salamov A."/>
            <person name="Sun H."/>
            <person name="Lowry S."/>
            <person name="LaButti K."/>
            <person name="Han J."/>
            <person name="Copeland A."/>
            <person name="Lindquist E."/>
            <person name="Barry K."/>
            <person name="Schmutz J."/>
            <person name="Baker S.E."/>
            <person name="Ciuffetti L.M."/>
            <person name="Grigoriev I.V."/>
            <person name="Zhong S."/>
            <person name="Turgeon B.G."/>
        </authorList>
    </citation>
    <scope>NUCLEOTIDE SEQUENCE [LARGE SCALE GENOMIC DNA]</scope>
    <source>
        <strain evidence="1 2">ATCC 44560</strain>
    </source>
</reference>
<gene>
    <name evidence="1" type="ORF">COCMIDRAFT_9026</name>
</gene>
<dbReference type="InterPro" id="IPR008949">
    <property type="entry name" value="Isoprenoid_synthase_dom_sf"/>
</dbReference>
<evidence type="ECO:0000313" key="1">
    <source>
        <dbReference type="EMBL" id="EUC41237.1"/>
    </source>
</evidence>
<protein>
    <submittedName>
        <fullName evidence="1">Uncharacterized protein</fullName>
    </submittedName>
</protein>
<dbReference type="GeneID" id="19127649"/>
<dbReference type="EMBL" id="KI964113">
    <property type="protein sequence ID" value="EUC41237.1"/>
    <property type="molecule type" value="Genomic_DNA"/>
</dbReference>
<dbReference type="KEGG" id="bor:COCMIDRAFT_9026"/>
<dbReference type="RefSeq" id="XP_007692239.1">
    <property type="nucleotide sequence ID" value="XM_007694049.1"/>
</dbReference>
<dbReference type="Pfam" id="PF19086">
    <property type="entry name" value="Terpene_syn_C_2"/>
    <property type="match status" value="1"/>
</dbReference>
<dbReference type="HOGENOM" id="CLU_1844739_0_0_1"/>
<sequence>MTAIKSPEGCQLLCTIDLVGIANNIYSYDVEQAGGWKSVACNLVEVVLRERGRGVEDAMDVMGKMYRDLFLSLSDDYNDLPTFKDAEQDQVLKEYALGMLDWVKANVEFSLGGQRYFGLEAGSERTRVERMVELLPQRG</sequence>
<organism evidence="1 2">
    <name type="scientific">Bipolaris oryzae ATCC 44560</name>
    <dbReference type="NCBI Taxonomy" id="930090"/>
    <lineage>
        <taxon>Eukaryota</taxon>
        <taxon>Fungi</taxon>
        <taxon>Dikarya</taxon>
        <taxon>Ascomycota</taxon>
        <taxon>Pezizomycotina</taxon>
        <taxon>Dothideomycetes</taxon>
        <taxon>Pleosporomycetidae</taxon>
        <taxon>Pleosporales</taxon>
        <taxon>Pleosporineae</taxon>
        <taxon>Pleosporaceae</taxon>
        <taxon>Bipolaris</taxon>
    </lineage>
</organism>
<dbReference type="OrthoDB" id="6486656at2759"/>
<dbReference type="SUPFAM" id="SSF48576">
    <property type="entry name" value="Terpenoid synthases"/>
    <property type="match status" value="1"/>
</dbReference>
<dbReference type="AlphaFoldDB" id="W6YPE6"/>
<accession>W6YPE6</accession>
<keyword evidence="2" id="KW-1185">Reference proteome</keyword>
<proteinExistence type="predicted"/>
<name>W6YPE6_COCMI</name>
<dbReference type="Gene3D" id="1.10.600.10">
    <property type="entry name" value="Farnesyl Diphosphate Synthase"/>
    <property type="match status" value="1"/>
</dbReference>
<evidence type="ECO:0000313" key="2">
    <source>
        <dbReference type="Proteomes" id="UP000054032"/>
    </source>
</evidence>
<dbReference type="Proteomes" id="UP000054032">
    <property type="component" value="Unassembled WGS sequence"/>
</dbReference>